<name>B9T9U6_RICCO</name>
<keyword evidence="1" id="KW-0732">Signal</keyword>
<dbReference type="InterPro" id="IPR000073">
    <property type="entry name" value="AB_hydrolase_1"/>
</dbReference>
<dbReference type="SUPFAM" id="SSF53474">
    <property type="entry name" value="alpha/beta-Hydrolases"/>
    <property type="match status" value="1"/>
</dbReference>
<dbReference type="PANTHER" id="PTHR43194">
    <property type="entry name" value="HYDROLASE ALPHA/BETA FOLD FAMILY"/>
    <property type="match status" value="1"/>
</dbReference>
<evidence type="ECO:0000259" key="2">
    <source>
        <dbReference type="Pfam" id="PF12697"/>
    </source>
</evidence>
<dbReference type="Gene3D" id="3.40.50.1820">
    <property type="entry name" value="alpha/beta hydrolase"/>
    <property type="match status" value="1"/>
</dbReference>
<protein>
    <recommendedName>
        <fullName evidence="2">AB hydrolase-1 domain-containing protein</fullName>
    </recommendedName>
</protein>
<dbReference type="InterPro" id="IPR050228">
    <property type="entry name" value="Carboxylesterase_BioH"/>
</dbReference>
<organism evidence="3 4">
    <name type="scientific">Ricinus communis</name>
    <name type="common">Castor bean</name>
    <dbReference type="NCBI Taxonomy" id="3988"/>
    <lineage>
        <taxon>Eukaryota</taxon>
        <taxon>Viridiplantae</taxon>
        <taxon>Streptophyta</taxon>
        <taxon>Embryophyta</taxon>
        <taxon>Tracheophyta</taxon>
        <taxon>Spermatophyta</taxon>
        <taxon>Magnoliopsida</taxon>
        <taxon>eudicotyledons</taxon>
        <taxon>Gunneridae</taxon>
        <taxon>Pentapetalae</taxon>
        <taxon>rosids</taxon>
        <taxon>fabids</taxon>
        <taxon>Malpighiales</taxon>
        <taxon>Euphorbiaceae</taxon>
        <taxon>Acalyphoideae</taxon>
        <taxon>Acalypheae</taxon>
        <taxon>Ricinus</taxon>
    </lineage>
</organism>
<dbReference type="EMBL" id="EQ975465">
    <property type="protein sequence ID" value="EEF27366.1"/>
    <property type="molecule type" value="Genomic_DNA"/>
</dbReference>
<dbReference type="Pfam" id="PF12697">
    <property type="entry name" value="Abhydrolase_6"/>
    <property type="match status" value="1"/>
</dbReference>
<gene>
    <name evidence="3" type="ORF">RCOM_0330130</name>
</gene>
<dbReference type="InParanoid" id="B9T9U6"/>
<reference evidence="4" key="1">
    <citation type="journal article" date="2010" name="Nat. Biotechnol.">
        <title>Draft genome sequence of the oilseed species Ricinus communis.</title>
        <authorList>
            <person name="Chan A.P."/>
            <person name="Crabtree J."/>
            <person name="Zhao Q."/>
            <person name="Lorenzi H."/>
            <person name="Orvis J."/>
            <person name="Puiu D."/>
            <person name="Melake-Berhan A."/>
            <person name="Jones K.M."/>
            <person name="Redman J."/>
            <person name="Chen G."/>
            <person name="Cahoon E.B."/>
            <person name="Gedil M."/>
            <person name="Stanke M."/>
            <person name="Haas B.J."/>
            <person name="Wortman J.R."/>
            <person name="Fraser-Liggett C.M."/>
            <person name="Ravel J."/>
            <person name="Rabinowicz P.D."/>
        </authorList>
    </citation>
    <scope>NUCLEOTIDE SEQUENCE [LARGE SCALE GENOMIC DNA]</scope>
    <source>
        <strain evidence="4">cv. Hale</strain>
    </source>
</reference>
<feature type="chain" id="PRO_5002890102" description="AB hydrolase-1 domain-containing protein" evidence="1">
    <location>
        <begin position="25"/>
        <end position="290"/>
    </location>
</feature>
<accession>B9T9U6</accession>
<sequence>MPRSLTRTIAALATILTIGHAAAADHPAFKVDVTGTGAPIILIPGLASAGSVWDGTVAHYCGNGKHQCHVLTLAGFAGQPAIKEPLLPAVEQQLSAYIKDNKLNQPVVIGHSLGGYLGMKLAADHPDQVGRLVIVDSLPALGAAQLPGITPEQLKQQAEIIRASMKAQDAETAKAGQLRTLRTMITKQEDIDRAVASGAQSDRNTVIDSMADLMASDLRDDVSRIKAPTLVLGTWIAYKDYAPKQAIAATYTTQYAKLPGVRVEMADNARHFIMYDDPAWMYDRIDNFLN</sequence>
<evidence type="ECO:0000313" key="4">
    <source>
        <dbReference type="Proteomes" id="UP000008311"/>
    </source>
</evidence>
<dbReference type="PANTHER" id="PTHR43194:SF2">
    <property type="entry name" value="PEROXISOMAL MEMBRANE PROTEIN LPX1"/>
    <property type="match status" value="1"/>
</dbReference>
<dbReference type="AlphaFoldDB" id="B9T9U6"/>
<evidence type="ECO:0000313" key="3">
    <source>
        <dbReference type="EMBL" id="EEF27366.1"/>
    </source>
</evidence>
<feature type="signal peptide" evidence="1">
    <location>
        <begin position="1"/>
        <end position="24"/>
    </location>
</feature>
<dbReference type="Proteomes" id="UP000008311">
    <property type="component" value="Unassembled WGS sequence"/>
</dbReference>
<feature type="domain" description="AB hydrolase-1" evidence="2">
    <location>
        <begin position="40"/>
        <end position="283"/>
    </location>
</feature>
<evidence type="ECO:0000256" key="1">
    <source>
        <dbReference type="SAM" id="SignalP"/>
    </source>
</evidence>
<keyword evidence="4" id="KW-1185">Reference proteome</keyword>
<proteinExistence type="predicted"/>
<dbReference type="InterPro" id="IPR029058">
    <property type="entry name" value="AB_hydrolase_fold"/>
</dbReference>